<reference evidence="1 2" key="1">
    <citation type="submission" date="2015-04" db="EMBL/GenBank/DDBJ databases">
        <authorList>
            <person name="Schouten J.T."/>
            <person name="Crockett J.T."/>
            <person name="Hodson T.S."/>
            <person name="Hyde J.R."/>
            <person name="Smith T.A."/>
            <person name="Merrill B.D."/>
            <person name="Crook M.B."/>
            <person name="Griffitts J.S."/>
            <person name="Burnett S.H."/>
            <person name="Grose J.H."/>
            <person name="Breakwell D.P."/>
        </authorList>
    </citation>
    <scope>NUCLEOTIDE SEQUENCE [LARGE SCALE GENOMIC DNA]</scope>
</reference>
<dbReference type="Proteomes" id="UP000221947">
    <property type="component" value="Segment"/>
</dbReference>
<name>A0A0F6WBQ4_9CAUD</name>
<evidence type="ECO:0000313" key="1">
    <source>
        <dbReference type="EMBL" id="AKF12611.1"/>
    </source>
</evidence>
<evidence type="ECO:0000313" key="2">
    <source>
        <dbReference type="Proteomes" id="UP000221947"/>
    </source>
</evidence>
<proteinExistence type="predicted"/>
<dbReference type="EMBL" id="KR052480">
    <property type="protein sequence ID" value="AKF12611.1"/>
    <property type="molecule type" value="Genomic_DNA"/>
</dbReference>
<keyword evidence="2" id="KW-1185">Reference proteome</keyword>
<organism evidence="1 2">
    <name type="scientific">Sinorhizobium phage phiM7</name>
    <dbReference type="NCBI Taxonomy" id="1647403"/>
    <lineage>
        <taxon>Viruses</taxon>
        <taxon>Duplodnaviria</taxon>
        <taxon>Heunggongvirae</taxon>
        <taxon>Uroviricota</taxon>
        <taxon>Caudoviricetes</taxon>
        <taxon>Emdodecavirus</taxon>
        <taxon>Emdodecavirus M7</taxon>
    </lineage>
</organism>
<sequence length="63" mass="7370">MKTRDGRECEILGPGPLTKTFLLIRAEGLEIPYLVWEKDWRYRTDNDKETGLPVLHSLDVIRD</sequence>
<gene>
    <name evidence="1" type="ORF">PHIM7_63</name>
</gene>
<accession>A0A0F6WBQ4</accession>
<protein>
    <submittedName>
        <fullName evidence="1">Uncharacterized protein</fullName>
    </submittedName>
</protein>